<reference evidence="2 3" key="1">
    <citation type="journal article" date="2024" name="G3 (Bethesda)">
        <title>Genome assembly of Hibiscus sabdariffa L. provides insights into metabolisms of medicinal natural products.</title>
        <authorList>
            <person name="Kim T."/>
        </authorList>
    </citation>
    <scope>NUCLEOTIDE SEQUENCE [LARGE SCALE GENOMIC DNA]</scope>
    <source>
        <strain evidence="2">TK-2024</strain>
        <tissue evidence="2">Old leaves</tissue>
    </source>
</reference>
<keyword evidence="1" id="KW-0812">Transmembrane</keyword>
<keyword evidence="3" id="KW-1185">Reference proteome</keyword>
<feature type="transmembrane region" description="Helical" evidence="1">
    <location>
        <begin position="6"/>
        <end position="30"/>
    </location>
</feature>
<comment type="caution">
    <text evidence="2">The sequence shown here is derived from an EMBL/GenBank/DDBJ whole genome shotgun (WGS) entry which is preliminary data.</text>
</comment>
<keyword evidence="1" id="KW-0472">Membrane</keyword>
<proteinExistence type="predicted"/>
<organism evidence="2 3">
    <name type="scientific">Hibiscus sabdariffa</name>
    <name type="common">roselle</name>
    <dbReference type="NCBI Taxonomy" id="183260"/>
    <lineage>
        <taxon>Eukaryota</taxon>
        <taxon>Viridiplantae</taxon>
        <taxon>Streptophyta</taxon>
        <taxon>Embryophyta</taxon>
        <taxon>Tracheophyta</taxon>
        <taxon>Spermatophyta</taxon>
        <taxon>Magnoliopsida</taxon>
        <taxon>eudicotyledons</taxon>
        <taxon>Gunneridae</taxon>
        <taxon>Pentapetalae</taxon>
        <taxon>rosids</taxon>
        <taxon>malvids</taxon>
        <taxon>Malvales</taxon>
        <taxon>Malvaceae</taxon>
        <taxon>Malvoideae</taxon>
        <taxon>Hibiscus</taxon>
    </lineage>
</organism>
<keyword evidence="1" id="KW-1133">Transmembrane helix</keyword>
<evidence type="ECO:0000256" key="1">
    <source>
        <dbReference type="SAM" id="Phobius"/>
    </source>
</evidence>
<sequence>MACSEFLFGLVIVALDITAGVLGIAAQIAYVKCSGPALDIDFYGLVPFLLGLAALVLLVLAQVNCFAGCVCICPKKDLDRASATKQLAVTSHIFSWYNEV</sequence>
<evidence type="ECO:0000313" key="2">
    <source>
        <dbReference type="EMBL" id="KAK8524375.1"/>
    </source>
</evidence>
<protein>
    <submittedName>
        <fullName evidence="2">Uncharacterized protein</fullName>
    </submittedName>
</protein>
<gene>
    <name evidence="2" type="ORF">V6N12_029241</name>
</gene>
<dbReference type="Proteomes" id="UP001472677">
    <property type="component" value="Unassembled WGS sequence"/>
</dbReference>
<feature type="transmembrane region" description="Helical" evidence="1">
    <location>
        <begin position="42"/>
        <end position="63"/>
    </location>
</feature>
<accession>A0ABR2CVK2</accession>
<dbReference type="EMBL" id="JBBPBM010000041">
    <property type="protein sequence ID" value="KAK8524375.1"/>
    <property type="molecule type" value="Genomic_DNA"/>
</dbReference>
<evidence type="ECO:0000313" key="3">
    <source>
        <dbReference type="Proteomes" id="UP001472677"/>
    </source>
</evidence>
<name>A0ABR2CVK2_9ROSI</name>